<protein>
    <submittedName>
        <fullName evidence="4">Energy-coupling factor transporter ATP-binding protein EcfA2</fullName>
    </submittedName>
</protein>
<dbReference type="PANTHER" id="PTHR43581">
    <property type="entry name" value="ATP/GTP PHOSPHATASE"/>
    <property type="match status" value="1"/>
</dbReference>
<name>A0A7Y9H7D1_9ACTN</name>
<dbReference type="Pfam" id="PF13304">
    <property type="entry name" value="AAA_21"/>
    <property type="match status" value="1"/>
</dbReference>
<dbReference type="GO" id="GO:0006302">
    <property type="term" value="P:double-strand break repair"/>
    <property type="evidence" value="ECO:0007669"/>
    <property type="project" value="InterPro"/>
</dbReference>
<reference evidence="4 5" key="1">
    <citation type="submission" date="2020-07" db="EMBL/GenBank/DDBJ databases">
        <authorList>
            <person name="Partida-Martinez L."/>
            <person name="Huntemann M."/>
            <person name="Clum A."/>
            <person name="Wang J."/>
            <person name="Palaniappan K."/>
            <person name="Ritter S."/>
            <person name="Chen I.-M."/>
            <person name="Stamatis D."/>
            <person name="Reddy T."/>
            <person name="O'Malley R."/>
            <person name="Daum C."/>
            <person name="Shapiro N."/>
            <person name="Ivanova N."/>
            <person name="Kyrpides N."/>
            <person name="Woyke T."/>
        </authorList>
    </citation>
    <scope>NUCLEOTIDE SEQUENCE [LARGE SCALE GENOMIC DNA]</scope>
    <source>
        <strain evidence="4 5">AT2.17</strain>
    </source>
</reference>
<dbReference type="Pfam" id="PF13175">
    <property type="entry name" value="AAA_15"/>
    <property type="match status" value="1"/>
</dbReference>
<dbReference type="Proteomes" id="UP000549911">
    <property type="component" value="Unassembled WGS sequence"/>
</dbReference>
<dbReference type="InterPro" id="IPR027417">
    <property type="entry name" value="P-loop_NTPase"/>
</dbReference>
<dbReference type="InterPro" id="IPR051396">
    <property type="entry name" value="Bact_Antivir_Def_Nuclease"/>
</dbReference>
<organism evidence="4 5">
    <name type="scientific">Nocardioides cavernae</name>
    <dbReference type="NCBI Taxonomy" id="1921566"/>
    <lineage>
        <taxon>Bacteria</taxon>
        <taxon>Bacillati</taxon>
        <taxon>Actinomycetota</taxon>
        <taxon>Actinomycetes</taxon>
        <taxon>Propionibacteriales</taxon>
        <taxon>Nocardioidaceae</taxon>
        <taxon>Nocardioides</taxon>
    </lineage>
</organism>
<evidence type="ECO:0000256" key="1">
    <source>
        <dbReference type="SAM" id="MobiDB-lite"/>
    </source>
</evidence>
<dbReference type="PANTHER" id="PTHR43581:SF4">
    <property type="entry name" value="ATP_GTP PHOSPHATASE"/>
    <property type="match status" value="1"/>
</dbReference>
<proteinExistence type="predicted"/>
<accession>A0A7Y9H7D1</accession>
<feature type="domain" description="Endonuclease GajA/Old nuclease/RecF-like AAA" evidence="2">
    <location>
        <begin position="1"/>
        <end position="52"/>
    </location>
</feature>
<keyword evidence="4" id="KW-0067">ATP-binding</keyword>
<feature type="domain" description="ATPase AAA-type core" evidence="3">
    <location>
        <begin position="133"/>
        <end position="316"/>
    </location>
</feature>
<keyword evidence="4" id="KW-0547">Nucleotide-binding</keyword>
<reference evidence="4 5" key="2">
    <citation type="submission" date="2020-08" db="EMBL/GenBank/DDBJ databases">
        <title>The Agave Microbiome: Exploring the role of microbial communities in plant adaptations to desert environments.</title>
        <authorList>
            <person name="Partida-Martinez L.P."/>
        </authorList>
    </citation>
    <scope>NUCLEOTIDE SEQUENCE [LARGE SCALE GENOMIC DNA]</scope>
    <source>
        <strain evidence="4 5">AT2.17</strain>
    </source>
</reference>
<dbReference type="SUPFAM" id="SSF52540">
    <property type="entry name" value="P-loop containing nucleoside triphosphate hydrolases"/>
    <property type="match status" value="1"/>
</dbReference>
<evidence type="ECO:0000259" key="2">
    <source>
        <dbReference type="Pfam" id="PF13175"/>
    </source>
</evidence>
<dbReference type="InterPro" id="IPR003959">
    <property type="entry name" value="ATPase_AAA_core"/>
</dbReference>
<evidence type="ECO:0000313" key="4">
    <source>
        <dbReference type="EMBL" id="NYE38664.1"/>
    </source>
</evidence>
<sequence>MRVRRLWIQNFRGIRSLDWRIPPDQRLIALVGPGDSGKSTILDAIHYLLGDRWNIPFADTDFHGADVEAPIAITALTIDIPADLKKDTALGLWMSGVDAAGELYQVPEDGLEPALLVRLTVDASLEPRWSILRADGSGQFLTSTQRRAFSTFKVDDRADAQLRWSRNSPLGRMSSNDGGERAALAAASRAAREALVDHEHSSLSDLATKVQERTNQIGGGSFSDIKPGLDTSRSSMGAALALYEDVVPLTSYGLGSRRLASLAVQQLAAGSRSVAVVDEIESGLEPHRAVRLLTYLLGDDNYAQVLVTTHSPVIVEQATIENVATVQNQAGYVTVTALGGSEEVLQRLRRARPSSLLARRVIVAEGKTEHGVLLEFLDAWDEARTHFGYSTSAGEGVAIQDGNGGTEVPLRSHALAGLGFTVAALCDNDDRAVDGPLATAQAAGVTCIRWEHGHNIETQICSHLDEQGLIDLLALAVERRNSVNTVLDDINSVVPGRPFTSLAVDDWLLIYDMADIRAWVAQAAISRKWFKDVPSGRDLCRWILNRYQDPQVASTVARLEQVRVFVYPDPPAGSEEDMAGQSGTGSEPAGE</sequence>
<evidence type="ECO:0000259" key="3">
    <source>
        <dbReference type="Pfam" id="PF13304"/>
    </source>
</evidence>
<keyword evidence="5" id="KW-1185">Reference proteome</keyword>
<dbReference type="GO" id="GO:0005524">
    <property type="term" value="F:ATP binding"/>
    <property type="evidence" value="ECO:0007669"/>
    <property type="project" value="UniProtKB-KW"/>
</dbReference>
<dbReference type="InterPro" id="IPR041685">
    <property type="entry name" value="AAA_GajA/Old/RecF-like"/>
</dbReference>
<dbReference type="Gene3D" id="3.40.50.300">
    <property type="entry name" value="P-loop containing nucleotide triphosphate hydrolases"/>
    <property type="match status" value="2"/>
</dbReference>
<dbReference type="RefSeq" id="WP_179621292.1">
    <property type="nucleotide sequence ID" value="NZ_JACCBW010000005.1"/>
</dbReference>
<evidence type="ECO:0000313" key="5">
    <source>
        <dbReference type="Proteomes" id="UP000549911"/>
    </source>
</evidence>
<dbReference type="AlphaFoldDB" id="A0A7Y9H7D1"/>
<comment type="caution">
    <text evidence="4">The sequence shown here is derived from an EMBL/GenBank/DDBJ whole genome shotgun (WGS) entry which is preliminary data.</text>
</comment>
<feature type="region of interest" description="Disordered" evidence="1">
    <location>
        <begin position="569"/>
        <end position="591"/>
    </location>
</feature>
<dbReference type="EMBL" id="JACCBW010000005">
    <property type="protein sequence ID" value="NYE38664.1"/>
    <property type="molecule type" value="Genomic_DNA"/>
</dbReference>
<gene>
    <name evidence="4" type="ORF">F4692_003814</name>
</gene>
<dbReference type="GO" id="GO:0016887">
    <property type="term" value="F:ATP hydrolysis activity"/>
    <property type="evidence" value="ECO:0007669"/>
    <property type="project" value="InterPro"/>
</dbReference>